<comment type="catalytic activity">
    <reaction evidence="9 10">
        <text>N(2)-acetyl-L-ornithine + L-glutamate = N-acetyl-L-glutamate + L-ornithine</text>
        <dbReference type="Rhea" id="RHEA:15349"/>
        <dbReference type="ChEBI" id="CHEBI:29985"/>
        <dbReference type="ChEBI" id="CHEBI:44337"/>
        <dbReference type="ChEBI" id="CHEBI:46911"/>
        <dbReference type="ChEBI" id="CHEBI:57805"/>
        <dbReference type="EC" id="2.3.1.35"/>
    </reaction>
</comment>
<sequence length="397" mass="42399">MNSIDGTIASPKGFQATGLHAGLKKNKLDLGVIYSEKPAKAAAVYTTNQVKAAPIYVTKEAMQDPTIQAVVVNSGYANACTGEIGLVHAKKMQQAAADQLGVAATNVAVASTGVIGKTMPIELVEGGIQTIDLQEGQPYHFHEAILTTDTTTKEIVVQDTINGELVTIAGTAKGSGMIHPNMATMLAFITTDAEISQELLQELLSEKTETTFNQITVDGDTSTNDMVLVLANGLAGNTEIKKGTEGYDKFSAMFKLVSETLAQMIAKDGEGATKLIEVQVEGATDELAARMIAKKIVGSMLVKTAMFGEDPNWGRIICAIGYSETKIDPEKVDMWIGSVQVLKNSQPQTFDETAIKQILEQDKIVIAVDMNLGDAKGAAWGCDLTYKYVEVNALYHT</sequence>
<evidence type="ECO:0000256" key="9">
    <source>
        <dbReference type="ARBA" id="ARBA00049439"/>
    </source>
</evidence>
<dbReference type="GO" id="GO:0006592">
    <property type="term" value="P:ornithine biosynthetic process"/>
    <property type="evidence" value="ECO:0007669"/>
    <property type="project" value="TreeGrafter"/>
</dbReference>
<dbReference type="GO" id="GO:0006526">
    <property type="term" value="P:L-arginine biosynthetic process"/>
    <property type="evidence" value="ECO:0007669"/>
    <property type="project" value="UniProtKB-UniRule"/>
</dbReference>
<feature type="binding site" evidence="10">
    <location>
        <position position="397"/>
    </location>
    <ligand>
        <name>substrate</name>
    </ligand>
</feature>
<keyword evidence="4 10" id="KW-0028">Amino-acid biosynthesis</keyword>
<feature type="binding site" evidence="10">
    <location>
        <position position="184"/>
    </location>
    <ligand>
        <name>substrate</name>
    </ligand>
</feature>
<comment type="subunit">
    <text evidence="2 10">Heterotetramer of two alpha and two beta chains.</text>
</comment>
<keyword evidence="12" id="KW-1185">Reference proteome</keyword>
<gene>
    <name evidence="10 11" type="primary">argJ</name>
    <name evidence="11" type="ORF">NRIC_15750</name>
</gene>
<comment type="subcellular location">
    <subcellularLocation>
        <location evidence="10">Cytoplasm</location>
    </subcellularLocation>
</comment>
<dbReference type="GO" id="GO:0004358">
    <property type="term" value="F:L-glutamate N-acetyltransferase activity, acting on acetyl-L-ornithine as donor"/>
    <property type="evidence" value="ECO:0007669"/>
    <property type="project" value="UniProtKB-UniRule"/>
</dbReference>
<accession>A0A4P5PB51</accession>
<evidence type="ECO:0000256" key="1">
    <source>
        <dbReference type="ARBA" id="ARBA00006774"/>
    </source>
</evidence>
<comment type="pathway">
    <text evidence="10">Amino-acid biosynthesis; L-arginine biosynthesis; N(2)-acetyl-L-ornithine from L-glutamate: step 1/4.</text>
</comment>
<dbReference type="FunFam" id="3.60.70.12:FF:000001">
    <property type="entry name" value="Arginine biosynthesis bifunctional protein ArgJ, chloroplastic"/>
    <property type="match status" value="1"/>
</dbReference>
<feature type="binding site" evidence="10">
    <location>
        <position position="270"/>
    </location>
    <ligand>
        <name>substrate</name>
    </ligand>
</feature>
<keyword evidence="5 10" id="KW-0808">Transferase</keyword>
<dbReference type="PANTHER" id="PTHR23100:SF0">
    <property type="entry name" value="ARGININE BIOSYNTHESIS BIFUNCTIONAL PROTEIN ARGJ, MITOCHONDRIAL"/>
    <property type="match status" value="1"/>
</dbReference>
<dbReference type="Gene3D" id="3.60.70.12">
    <property type="entry name" value="L-amino peptidase D-ALA esterase/amidase"/>
    <property type="match status" value="1"/>
</dbReference>
<dbReference type="FunFam" id="3.10.20.340:FF:000001">
    <property type="entry name" value="Arginine biosynthesis bifunctional protein ArgJ, chloroplastic"/>
    <property type="match status" value="1"/>
</dbReference>
<dbReference type="Gene3D" id="3.10.20.340">
    <property type="entry name" value="ArgJ beta chain, C-terminal domain"/>
    <property type="match status" value="1"/>
</dbReference>
<protein>
    <recommendedName>
        <fullName evidence="10">Arginine biosynthesis bifunctional protein ArgJ</fullName>
    </recommendedName>
    <domain>
        <recommendedName>
            <fullName evidence="10">Glutamate N-acetyltransferase</fullName>
            <ecNumber evidence="10">2.3.1.35</ecNumber>
        </recommendedName>
        <alternativeName>
            <fullName evidence="10">Ornithine acetyltransferase</fullName>
            <shortName evidence="10">OATase</shortName>
        </alternativeName>
        <alternativeName>
            <fullName evidence="10">Ornithine transacetylase</fullName>
        </alternativeName>
    </domain>
    <domain>
        <recommendedName>
            <fullName evidence="10">Amino-acid acetyltransferase</fullName>
            <ecNumber evidence="10">2.3.1.1</ecNumber>
        </recommendedName>
        <alternativeName>
            <fullName evidence="10">N-acetylglutamate synthase</fullName>
            <shortName evidence="10">AGSase</shortName>
        </alternativeName>
    </domain>
    <component>
        <recommendedName>
            <fullName evidence="10">Arginine biosynthesis bifunctional protein ArgJ alpha chain</fullName>
        </recommendedName>
    </component>
    <component>
        <recommendedName>
            <fullName evidence="10">Arginine biosynthesis bifunctional protein ArgJ beta chain</fullName>
        </recommendedName>
    </component>
</protein>
<evidence type="ECO:0000256" key="4">
    <source>
        <dbReference type="ARBA" id="ARBA00022605"/>
    </source>
</evidence>
<feature type="site" description="Involved in the stabilization of negative charge on the oxyanion by the formation of the oxyanion hole" evidence="10">
    <location>
        <position position="113"/>
    </location>
</feature>
<dbReference type="NCBIfam" id="TIGR00120">
    <property type="entry name" value="ArgJ"/>
    <property type="match status" value="1"/>
</dbReference>
<dbReference type="Pfam" id="PF01960">
    <property type="entry name" value="ArgJ"/>
    <property type="match status" value="1"/>
</dbReference>
<dbReference type="Proteomes" id="UP000290567">
    <property type="component" value="Unassembled WGS sequence"/>
</dbReference>
<feature type="active site" description="Nucleophile" evidence="10">
    <location>
        <position position="184"/>
    </location>
</feature>
<comment type="catalytic activity">
    <reaction evidence="10">
        <text>L-glutamate + acetyl-CoA = N-acetyl-L-glutamate + CoA + H(+)</text>
        <dbReference type="Rhea" id="RHEA:24292"/>
        <dbReference type="ChEBI" id="CHEBI:15378"/>
        <dbReference type="ChEBI" id="CHEBI:29985"/>
        <dbReference type="ChEBI" id="CHEBI:44337"/>
        <dbReference type="ChEBI" id="CHEBI:57287"/>
        <dbReference type="ChEBI" id="CHEBI:57288"/>
        <dbReference type="EC" id="2.3.1.1"/>
    </reaction>
</comment>
<dbReference type="GO" id="GO:0004042">
    <property type="term" value="F:L-glutamate N-acetyltransferase activity"/>
    <property type="evidence" value="ECO:0007669"/>
    <property type="project" value="UniProtKB-UniRule"/>
</dbReference>
<dbReference type="PANTHER" id="PTHR23100">
    <property type="entry name" value="ARGININE BIOSYNTHESIS BIFUNCTIONAL PROTEIN ARGJ"/>
    <property type="match status" value="1"/>
</dbReference>
<comment type="function">
    <text evidence="10">Catalyzes two activities which are involved in the cyclic version of arginine biosynthesis: the synthesis of N-acetylglutamate from glutamate and acetyl-CoA as the acetyl donor, and of ornithine by transacetylation between N(2)-acetylornithine and glutamate.</text>
</comment>
<evidence type="ECO:0000256" key="2">
    <source>
        <dbReference type="ARBA" id="ARBA00011475"/>
    </source>
</evidence>
<comment type="pathway">
    <text evidence="10">Amino-acid biosynthesis; L-arginine biosynthesis; L-ornithine and N-acetyl-L-glutamate from L-glutamate and N(2)-acetyl-L-ornithine (cyclic): step 1/1.</text>
</comment>
<feature type="chain" id="PRO_5023488590" description="Arginine biosynthesis bifunctional protein ArgJ alpha chain" evidence="10">
    <location>
        <begin position="1"/>
        <end position="183"/>
    </location>
</feature>
<dbReference type="InterPro" id="IPR016117">
    <property type="entry name" value="ArgJ-like_dom_sf"/>
</dbReference>
<dbReference type="EMBL" id="BJCC01000012">
    <property type="protein sequence ID" value="GCF93684.1"/>
    <property type="molecule type" value="Genomic_DNA"/>
</dbReference>
<dbReference type="SUPFAM" id="SSF56266">
    <property type="entry name" value="DmpA/ArgJ-like"/>
    <property type="match status" value="1"/>
</dbReference>
<dbReference type="GO" id="GO:0005737">
    <property type="term" value="C:cytoplasm"/>
    <property type="evidence" value="ECO:0007669"/>
    <property type="project" value="UniProtKB-SubCell"/>
</dbReference>
<evidence type="ECO:0000256" key="6">
    <source>
        <dbReference type="ARBA" id="ARBA00022813"/>
    </source>
</evidence>
<keyword evidence="7 10" id="KW-0511">Multifunctional enzyme</keyword>
<dbReference type="UniPathway" id="UPA00068">
    <property type="reaction ID" value="UER00106"/>
</dbReference>
<evidence type="ECO:0000313" key="11">
    <source>
        <dbReference type="EMBL" id="GCF93684.1"/>
    </source>
</evidence>
<dbReference type="EC" id="2.3.1.35" evidence="10"/>
<dbReference type="HAMAP" id="MF_01106">
    <property type="entry name" value="ArgJ"/>
    <property type="match status" value="1"/>
</dbReference>
<organism evidence="11 12">
    <name type="scientific">Enterococcus florum</name>
    <dbReference type="NCBI Taxonomy" id="2480627"/>
    <lineage>
        <taxon>Bacteria</taxon>
        <taxon>Bacillati</taxon>
        <taxon>Bacillota</taxon>
        <taxon>Bacilli</taxon>
        <taxon>Lactobacillales</taxon>
        <taxon>Enterococcaceae</taxon>
        <taxon>Enterococcus</taxon>
    </lineage>
</organism>
<evidence type="ECO:0000256" key="7">
    <source>
        <dbReference type="ARBA" id="ARBA00023268"/>
    </source>
</evidence>
<name>A0A4P5PB51_9ENTE</name>
<dbReference type="EC" id="2.3.1.1" evidence="10"/>
<dbReference type="AlphaFoldDB" id="A0A4P5PB51"/>
<feature type="binding site" evidence="10">
    <location>
        <position position="147"/>
    </location>
    <ligand>
        <name>substrate</name>
    </ligand>
</feature>
<keyword evidence="3 10" id="KW-0055">Arginine biosynthesis</keyword>
<comment type="similarity">
    <text evidence="1 10">Belongs to the ArgJ family.</text>
</comment>
<evidence type="ECO:0000256" key="3">
    <source>
        <dbReference type="ARBA" id="ARBA00022571"/>
    </source>
</evidence>
<dbReference type="RefSeq" id="WP_146622139.1">
    <property type="nucleotide sequence ID" value="NZ_BJCC01000012.1"/>
</dbReference>
<evidence type="ECO:0000256" key="8">
    <source>
        <dbReference type="ARBA" id="ARBA00023315"/>
    </source>
</evidence>
<dbReference type="CDD" id="cd02152">
    <property type="entry name" value="OAT"/>
    <property type="match status" value="1"/>
</dbReference>
<dbReference type="NCBIfam" id="NF003802">
    <property type="entry name" value="PRK05388.1"/>
    <property type="match status" value="1"/>
</dbReference>
<evidence type="ECO:0000256" key="10">
    <source>
        <dbReference type="HAMAP-Rule" id="MF_01106"/>
    </source>
</evidence>
<feature type="binding site" evidence="10">
    <location>
        <position position="392"/>
    </location>
    <ligand>
        <name>substrate</name>
    </ligand>
</feature>
<comment type="caution">
    <text evidence="11">The sequence shown here is derived from an EMBL/GenBank/DDBJ whole genome shotgun (WGS) entry which is preliminary data.</text>
</comment>
<dbReference type="OrthoDB" id="9804242at2"/>
<feature type="site" description="Cleavage; by autolysis" evidence="10">
    <location>
        <begin position="183"/>
        <end position="184"/>
    </location>
</feature>
<keyword evidence="10" id="KW-0963">Cytoplasm</keyword>
<evidence type="ECO:0000256" key="5">
    <source>
        <dbReference type="ARBA" id="ARBA00022679"/>
    </source>
</evidence>
<proteinExistence type="inferred from homology"/>
<feature type="chain" id="PRO_5023488589" description="Arginine biosynthesis bifunctional protein ArgJ beta chain" evidence="10">
    <location>
        <begin position="184"/>
        <end position="397"/>
    </location>
</feature>
<feature type="site" description="Involved in the stabilization of negative charge on the oxyanion by the formation of the oxyanion hole" evidence="10">
    <location>
        <position position="112"/>
    </location>
</feature>
<keyword evidence="6 10" id="KW-0068">Autocatalytic cleavage</keyword>
<dbReference type="InterPro" id="IPR042195">
    <property type="entry name" value="ArgJ_beta_C"/>
</dbReference>
<reference evidence="12" key="1">
    <citation type="submission" date="2019-02" db="EMBL/GenBank/DDBJ databases">
        <title>Draft genome sequence of Enterococcus sp. Gos25-1.</title>
        <authorList>
            <person name="Tanaka N."/>
            <person name="Shiwa Y."/>
            <person name="Fujita N."/>
        </authorList>
    </citation>
    <scope>NUCLEOTIDE SEQUENCE [LARGE SCALE GENOMIC DNA]</scope>
    <source>
        <strain evidence="12">Gos25-1</strain>
    </source>
</reference>
<evidence type="ECO:0000313" key="12">
    <source>
        <dbReference type="Proteomes" id="UP000290567"/>
    </source>
</evidence>
<dbReference type="InterPro" id="IPR002813">
    <property type="entry name" value="Arg_biosynth_ArgJ"/>
</dbReference>
<feature type="binding site" evidence="10">
    <location>
        <position position="173"/>
    </location>
    <ligand>
        <name>substrate</name>
    </ligand>
</feature>
<keyword evidence="8 10" id="KW-0012">Acyltransferase</keyword>